<feature type="domain" description="Gfo/Idh/MocA-like oxidoreductase N-terminal" evidence="3">
    <location>
        <begin position="5"/>
        <end position="125"/>
    </location>
</feature>
<dbReference type="Proteomes" id="UP000625551">
    <property type="component" value="Unassembled WGS sequence"/>
</dbReference>
<dbReference type="Gene3D" id="3.30.360.10">
    <property type="entry name" value="Dihydrodipicolinate Reductase, domain 2"/>
    <property type="match status" value="1"/>
</dbReference>
<comment type="caution">
    <text evidence="5">The sequence shown here is derived from an EMBL/GenBank/DDBJ whole genome shotgun (WGS) entry which is preliminary data.</text>
</comment>
<reference evidence="5 6" key="1">
    <citation type="submission" date="2020-09" db="EMBL/GenBank/DDBJ databases">
        <title>Genome sequencing and assembly of Pontibacter sp.</title>
        <authorList>
            <person name="Chhetri G."/>
        </authorList>
    </citation>
    <scope>NUCLEOTIDE SEQUENCE [LARGE SCALE GENOMIC DNA]</scope>
    <source>
        <strain evidence="5 6">JH31</strain>
    </source>
</reference>
<accession>A0ABR7XEW8</accession>
<evidence type="ECO:0000256" key="2">
    <source>
        <dbReference type="ARBA" id="ARBA00023002"/>
    </source>
</evidence>
<dbReference type="EMBL" id="JACXAJ010000001">
    <property type="protein sequence ID" value="MBD1396163.1"/>
    <property type="molecule type" value="Genomic_DNA"/>
</dbReference>
<name>A0ABR7XEW8_9BACT</name>
<evidence type="ECO:0000256" key="1">
    <source>
        <dbReference type="ARBA" id="ARBA00010928"/>
    </source>
</evidence>
<sequence length="360" mass="40060">MRTILNVGLLGFGMAGRVFHAPIITAVEGLQLRKIRAGRPESVALAQERYPQAEVVPDDQCILQDDTIDLVVVATTNSTHFSLAKAALMAGKHVIVEKPFTVTSAEASELMALAKSQNKLLTVYHNRRWDSDFRTVQKVLKSNMLGRLVEYEAHFDRFRQAPKADTWKEEATPGTSLLYDLGSHLIDQALYLFGPPHEVWADLRIQRTGSQIVDNFDVTLSYKNGLKVILKAGMLVKQPGPRFILSGEQGSFVKYGLDVQEAALKSGLSPASTVDWGVEPAEIWGRVSTEYKDLQITGTIESEAGDYRGFYQNVYNAIMGQEELVVKPEQARHTIRVIELAMQSSLEGRRLLYEEGPSLP</sequence>
<organism evidence="5 6">
    <name type="scientific">Pontibacter aquaedesilientis</name>
    <dbReference type="NCBI Taxonomy" id="2766980"/>
    <lineage>
        <taxon>Bacteria</taxon>
        <taxon>Pseudomonadati</taxon>
        <taxon>Bacteroidota</taxon>
        <taxon>Cytophagia</taxon>
        <taxon>Cytophagales</taxon>
        <taxon>Hymenobacteraceae</taxon>
        <taxon>Pontibacter</taxon>
    </lineage>
</organism>
<dbReference type="SUPFAM" id="SSF51735">
    <property type="entry name" value="NAD(P)-binding Rossmann-fold domains"/>
    <property type="match status" value="1"/>
</dbReference>
<dbReference type="Pfam" id="PF01408">
    <property type="entry name" value="GFO_IDH_MocA"/>
    <property type="match status" value="1"/>
</dbReference>
<comment type="similarity">
    <text evidence="1">Belongs to the Gfo/Idh/MocA family.</text>
</comment>
<dbReference type="InterPro" id="IPR000683">
    <property type="entry name" value="Gfo/Idh/MocA-like_OxRdtase_N"/>
</dbReference>
<evidence type="ECO:0000259" key="3">
    <source>
        <dbReference type="Pfam" id="PF01408"/>
    </source>
</evidence>
<dbReference type="InterPro" id="IPR004104">
    <property type="entry name" value="Gfo/Idh/MocA-like_OxRdtase_C"/>
</dbReference>
<proteinExistence type="inferred from homology"/>
<keyword evidence="2" id="KW-0560">Oxidoreductase</keyword>
<feature type="domain" description="Gfo/Idh/MocA-like oxidoreductase C-terminal" evidence="4">
    <location>
        <begin position="139"/>
        <end position="349"/>
    </location>
</feature>
<keyword evidence="6" id="KW-1185">Reference proteome</keyword>
<dbReference type="PANTHER" id="PTHR43708">
    <property type="entry name" value="CONSERVED EXPRESSED OXIDOREDUCTASE (EUROFUNG)"/>
    <property type="match status" value="1"/>
</dbReference>
<protein>
    <submittedName>
        <fullName evidence="5">Gfo/Idh/MocA family oxidoreductase</fullName>
    </submittedName>
</protein>
<evidence type="ECO:0000313" key="5">
    <source>
        <dbReference type="EMBL" id="MBD1396163.1"/>
    </source>
</evidence>
<dbReference type="Pfam" id="PF02894">
    <property type="entry name" value="GFO_IDH_MocA_C"/>
    <property type="match status" value="1"/>
</dbReference>
<gene>
    <name evidence="5" type="ORF">H9Q13_03215</name>
</gene>
<dbReference type="RefSeq" id="WP_191182295.1">
    <property type="nucleotide sequence ID" value="NZ_JACXAJ010000001.1"/>
</dbReference>
<evidence type="ECO:0000313" key="6">
    <source>
        <dbReference type="Proteomes" id="UP000625551"/>
    </source>
</evidence>
<dbReference type="InterPro" id="IPR051317">
    <property type="entry name" value="Gfo/Idh/MocA_oxidoreduct"/>
</dbReference>
<evidence type="ECO:0000259" key="4">
    <source>
        <dbReference type="Pfam" id="PF02894"/>
    </source>
</evidence>
<dbReference type="PANTHER" id="PTHR43708:SF5">
    <property type="entry name" value="CONSERVED EXPRESSED OXIDOREDUCTASE (EUROFUNG)-RELATED"/>
    <property type="match status" value="1"/>
</dbReference>
<dbReference type="Gene3D" id="3.40.50.720">
    <property type="entry name" value="NAD(P)-binding Rossmann-like Domain"/>
    <property type="match status" value="1"/>
</dbReference>
<dbReference type="InterPro" id="IPR036291">
    <property type="entry name" value="NAD(P)-bd_dom_sf"/>
</dbReference>